<dbReference type="PATRIC" id="fig|1121014.3.peg.1785"/>
<dbReference type="STRING" id="1121014.N788_04495"/>
<comment type="caution">
    <text evidence="3">The sequence shown here is derived from an EMBL/GenBank/DDBJ whole genome shotgun (WGS) entry which is preliminary data.</text>
</comment>
<dbReference type="PANTHER" id="PTHR36435">
    <property type="entry name" value="SLR1288 PROTEIN"/>
    <property type="match status" value="1"/>
</dbReference>
<evidence type="ECO:0000313" key="3">
    <source>
        <dbReference type="EMBL" id="KFL36151.1"/>
    </source>
</evidence>
<feature type="transmembrane region" description="Helical" evidence="1">
    <location>
        <begin position="208"/>
        <end position="228"/>
    </location>
</feature>
<gene>
    <name evidence="3" type="ORF">N788_04495</name>
</gene>
<feature type="transmembrane region" description="Helical" evidence="1">
    <location>
        <begin position="73"/>
        <end position="95"/>
    </location>
</feature>
<evidence type="ECO:0000259" key="2">
    <source>
        <dbReference type="Pfam" id="PF02517"/>
    </source>
</evidence>
<dbReference type="EMBL" id="AVCJ01000023">
    <property type="protein sequence ID" value="KFL36151.1"/>
    <property type="molecule type" value="Genomic_DNA"/>
</dbReference>
<feature type="transmembrane region" description="Helical" evidence="1">
    <location>
        <begin position="181"/>
        <end position="201"/>
    </location>
</feature>
<reference evidence="4" key="1">
    <citation type="submission" date="2013-08" db="EMBL/GenBank/DDBJ databases">
        <title>Genome sequencing of Arenimonas donghaensis.</title>
        <authorList>
            <person name="Chen F."/>
            <person name="Wang G."/>
        </authorList>
    </citation>
    <scope>NUCLEOTIDE SEQUENCE [LARGE SCALE GENOMIC DNA]</scope>
    <source>
        <strain evidence="4">HO3-R19</strain>
    </source>
</reference>
<dbReference type="GO" id="GO:0080120">
    <property type="term" value="P:CAAX-box protein maturation"/>
    <property type="evidence" value="ECO:0007669"/>
    <property type="project" value="UniProtKB-ARBA"/>
</dbReference>
<feature type="transmembrane region" description="Helical" evidence="1">
    <location>
        <begin position="38"/>
        <end position="61"/>
    </location>
</feature>
<dbReference type="InterPro" id="IPR003675">
    <property type="entry name" value="Rce1/LyrA-like_dom"/>
</dbReference>
<reference evidence="3 4" key="2">
    <citation type="journal article" date="2015" name="Stand. Genomic Sci.">
        <title>High quality draft genomic sequence of Arenimonas donghaensis DSM 18148(T).</title>
        <authorList>
            <person name="Chen F."/>
            <person name="Wang H."/>
            <person name="Cao Y."/>
            <person name="Li X."/>
            <person name="Wang G."/>
        </authorList>
    </citation>
    <scope>NUCLEOTIDE SEQUENCE [LARGE SCALE GENOMIC DNA]</scope>
    <source>
        <strain evidence="3 4">HO3-R19</strain>
    </source>
</reference>
<proteinExistence type="predicted"/>
<accession>A0A087MGZ8</accession>
<feature type="transmembrane region" description="Helical" evidence="1">
    <location>
        <begin position="115"/>
        <end position="137"/>
    </location>
</feature>
<name>A0A087MGZ8_9GAMM</name>
<dbReference type="Pfam" id="PF02517">
    <property type="entry name" value="Rce1-like"/>
    <property type="match status" value="1"/>
</dbReference>
<evidence type="ECO:0000313" key="4">
    <source>
        <dbReference type="Proteomes" id="UP000029085"/>
    </source>
</evidence>
<dbReference type="PANTHER" id="PTHR36435:SF1">
    <property type="entry name" value="CAAX AMINO TERMINAL PROTEASE FAMILY PROTEIN"/>
    <property type="match status" value="1"/>
</dbReference>
<dbReference type="AlphaFoldDB" id="A0A087MGZ8"/>
<keyword evidence="1" id="KW-1133">Transmembrane helix</keyword>
<dbReference type="InterPro" id="IPR052710">
    <property type="entry name" value="CAAX_protease"/>
</dbReference>
<keyword evidence="1" id="KW-0472">Membrane</keyword>
<keyword evidence="4" id="KW-1185">Reference proteome</keyword>
<dbReference type="Proteomes" id="UP000029085">
    <property type="component" value="Unassembled WGS sequence"/>
</dbReference>
<dbReference type="GO" id="GO:0004175">
    <property type="term" value="F:endopeptidase activity"/>
    <property type="evidence" value="ECO:0007669"/>
    <property type="project" value="UniProtKB-ARBA"/>
</dbReference>
<sequence length="230" mass="24421">MLGIVLLLVASTLLITPLVVSATLSQPPGTPADDVMQAILPELTVAAIFAMLVAAAATWALRGRTMRGELPRMALRPAMTWAVLAAVGIQAFAQLIDALLRSIDAPLAPSNVEPIVALIRQWPLLAWLMIVVVGPFAEELLFRHVLLRRFAVAGRAFAGLVATSALFALVHELGQGAERGLAGWLAILAVYLVMGMGFGLVYVRTGRFWAAFVAHAVCNAVALSLMAFST</sequence>
<feature type="domain" description="CAAX prenyl protease 2/Lysostaphin resistance protein A-like" evidence="2">
    <location>
        <begin position="121"/>
        <end position="221"/>
    </location>
</feature>
<protein>
    <recommendedName>
        <fullName evidence="2">CAAX prenyl protease 2/Lysostaphin resistance protein A-like domain-containing protein</fullName>
    </recommendedName>
</protein>
<feature type="transmembrane region" description="Helical" evidence="1">
    <location>
        <begin position="149"/>
        <end position="169"/>
    </location>
</feature>
<organism evidence="3 4">
    <name type="scientific">Arenimonas donghaensis DSM 18148 = HO3-R19</name>
    <dbReference type="NCBI Taxonomy" id="1121014"/>
    <lineage>
        <taxon>Bacteria</taxon>
        <taxon>Pseudomonadati</taxon>
        <taxon>Pseudomonadota</taxon>
        <taxon>Gammaproteobacteria</taxon>
        <taxon>Lysobacterales</taxon>
        <taxon>Lysobacteraceae</taxon>
        <taxon>Arenimonas</taxon>
    </lineage>
</organism>
<keyword evidence="1" id="KW-0812">Transmembrane</keyword>
<evidence type="ECO:0000256" key="1">
    <source>
        <dbReference type="SAM" id="Phobius"/>
    </source>
</evidence>